<reference evidence="2 3" key="1">
    <citation type="submission" date="2018-11" db="EMBL/GenBank/DDBJ databases">
        <title>Sequencing the genomes of 1000 actinobacteria strains.</title>
        <authorList>
            <person name="Klenk H.-P."/>
        </authorList>
    </citation>
    <scope>NUCLEOTIDE SEQUENCE [LARGE SCALE GENOMIC DNA]</scope>
    <source>
        <strain evidence="2 3">DSM 44348</strain>
    </source>
</reference>
<proteinExistence type="predicted"/>
<accession>A0A3N2GTE7</accession>
<evidence type="ECO:0000259" key="1">
    <source>
        <dbReference type="Pfam" id="PF12680"/>
    </source>
</evidence>
<feature type="domain" description="SnoaL-like" evidence="1">
    <location>
        <begin position="13"/>
        <end position="119"/>
    </location>
</feature>
<evidence type="ECO:0000313" key="3">
    <source>
        <dbReference type="Proteomes" id="UP000274843"/>
    </source>
</evidence>
<dbReference type="InterPro" id="IPR032710">
    <property type="entry name" value="NTF2-like_dom_sf"/>
</dbReference>
<comment type="caution">
    <text evidence="2">The sequence shown here is derived from an EMBL/GenBank/DDBJ whole genome shotgun (WGS) entry which is preliminary data.</text>
</comment>
<dbReference type="GO" id="GO:0016853">
    <property type="term" value="F:isomerase activity"/>
    <property type="evidence" value="ECO:0007669"/>
    <property type="project" value="UniProtKB-KW"/>
</dbReference>
<protein>
    <submittedName>
        <fullName evidence="2">Ketosteroid isomerase-like protein</fullName>
    </submittedName>
</protein>
<evidence type="ECO:0000313" key="2">
    <source>
        <dbReference type="EMBL" id="ROS39932.1"/>
    </source>
</evidence>
<dbReference type="EMBL" id="RKHY01000001">
    <property type="protein sequence ID" value="ROS39932.1"/>
    <property type="molecule type" value="Genomic_DNA"/>
</dbReference>
<feature type="domain" description="SnoaL-like" evidence="1">
    <location>
        <begin position="134"/>
        <end position="248"/>
    </location>
</feature>
<dbReference type="Proteomes" id="UP000274843">
    <property type="component" value="Unassembled WGS sequence"/>
</dbReference>
<dbReference type="AlphaFoldDB" id="A0A3N2GTE7"/>
<dbReference type="Gene3D" id="3.10.450.50">
    <property type="match status" value="2"/>
</dbReference>
<gene>
    <name evidence="2" type="ORF">EDD35_2250</name>
</gene>
<dbReference type="Pfam" id="PF12680">
    <property type="entry name" value="SnoaL_2"/>
    <property type="match status" value="2"/>
</dbReference>
<dbReference type="SUPFAM" id="SSF54427">
    <property type="entry name" value="NTF2-like"/>
    <property type="match status" value="2"/>
</dbReference>
<dbReference type="InterPro" id="IPR037401">
    <property type="entry name" value="SnoaL-like"/>
</dbReference>
<organism evidence="2 3">
    <name type="scientific">Amycolatopsis thermoflava</name>
    <dbReference type="NCBI Taxonomy" id="84480"/>
    <lineage>
        <taxon>Bacteria</taxon>
        <taxon>Bacillati</taxon>
        <taxon>Actinomycetota</taxon>
        <taxon>Actinomycetes</taxon>
        <taxon>Pseudonocardiales</taxon>
        <taxon>Pseudonocardiaceae</taxon>
        <taxon>Amycolatopsis</taxon>
        <taxon>Amycolatopsis methanolica group</taxon>
    </lineage>
</organism>
<name>A0A3N2GTE7_9PSEU</name>
<sequence>MPSALIMTETSIAERYTAVWNEPDPDRRREAVAQLWAEDGSEFTDTSRYTGHGALEARIAGAYEQFVAPGEFVFVLEPGVVGHHGAVTFTTHMVPAAGGGPAWTGVVFLLLGEDGRITRDYQFSGADAGTRAVVTEFLRRLSEGSPERIAELFADVVDWQLAWPSTGHPAVPWIRARSTRADVADHFRALDSFHVPERRGGREPEVLVQGADAVVLGEIRQTVRRTGRSYRALCALRLTVTDGLITRYHVYEDSLSVA</sequence>
<keyword evidence="2" id="KW-0413">Isomerase</keyword>
<keyword evidence="3" id="KW-1185">Reference proteome</keyword>